<keyword evidence="3" id="KW-1185">Reference proteome</keyword>
<sequence>MQQSQTFNTIYTTAVDLIHQHETNPKLLIELFKRLQALGQDENKWREVISILRHLRCMTDASSSGPMSQSKEKLITTAASSSDSFSLRPPNEESSSQTVDLDQSTSSSSSTSNEPLAETMLNQEQFSSRIRVQVRGENKMQVTDPTRRFALFNGNTLHASLNAGKHKGEHFLKRKKDPLHSSLHIRNLFNTPISSAIVRIGPGLERWICASIIRRVNQLICTWRPIRKLRRSSNHQHPPFTASSDPQYCAECFRFGWFQRPEMKEEFNGYFITLLEDQLMDTVKRYQDQL</sequence>
<gene>
    <name evidence="2" type="ORF">Ciccas_012101</name>
</gene>
<dbReference type="AlphaFoldDB" id="A0ABD2PUA8"/>
<protein>
    <submittedName>
        <fullName evidence="2">Uncharacterized protein</fullName>
    </submittedName>
</protein>
<comment type="caution">
    <text evidence="2">The sequence shown here is derived from an EMBL/GenBank/DDBJ whole genome shotgun (WGS) entry which is preliminary data.</text>
</comment>
<accession>A0ABD2PUA8</accession>
<feature type="region of interest" description="Disordered" evidence="1">
    <location>
        <begin position="60"/>
        <end position="122"/>
    </location>
</feature>
<reference evidence="2 3" key="1">
    <citation type="submission" date="2024-11" db="EMBL/GenBank/DDBJ databases">
        <title>Adaptive evolution of stress response genes in parasites aligns with host niche diversity.</title>
        <authorList>
            <person name="Hahn C."/>
            <person name="Resl P."/>
        </authorList>
    </citation>
    <scope>NUCLEOTIDE SEQUENCE [LARGE SCALE GENOMIC DNA]</scope>
    <source>
        <strain evidence="2">EGGRZ-B1_66</strain>
        <tissue evidence="2">Body</tissue>
    </source>
</reference>
<evidence type="ECO:0000256" key="1">
    <source>
        <dbReference type="SAM" id="MobiDB-lite"/>
    </source>
</evidence>
<proteinExistence type="predicted"/>
<feature type="compositionally biased region" description="Polar residues" evidence="1">
    <location>
        <begin position="60"/>
        <end position="69"/>
    </location>
</feature>
<dbReference type="Proteomes" id="UP001626550">
    <property type="component" value="Unassembled WGS sequence"/>
</dbReference>
<name>A0ABD2PUA8_9PLAT</name>
<organism evidence="2 3">
    <name type="scientific">Cichlidogyrus casuarinus</name>
    <dbReference type="NCBI Taxonomy" id="1844966"/>
    <lineage>
        <taxon>Eukaryota</taxon>
        <taxon>Metazoa</taxon>
        <taxon>Spiralia</taxon>
        <taxon>Lophotrochozoa</taxon>
        <taxon>Platyhelminthes</taxon>
        <taxon>Monogenea</taxon>
        <taxon>Monopisthocotylea</taxon>
        <taxon>Dactylogyridea</taxon>
        <taxon>Ancyrocephalidae</taxon>
        <taxon>Cichlidogyrus</taxon>
    </lineage>
</organism>
<evidence type="ECO:0000313" key="2">
    <source>
        <dbReference type="EMBL" id="KAL3309351.1"/>
    </source>
</evidence>
<dbReference type="EMBL" id="JBJKFK010004025">
    <property type="protein sequence ID" value="KAL3309351.1"/>
    <property type="molecule type" value="Genomic_DNA"/>
</dbReference>
<evidence type="ECO:0000313" key="3">
    <source>
        <dbReference type="Proteomes" id="UP001626550"/>
    </source>
</evidence>
<feature type="compositionally biased region" description="Low complexity" evidence="1">
    <location>
        <begin position="94"/>
        <end position="112"/>
    </location>
</feature>